<dbReference type="EMBL" id="CM056811">
    <property type="protein sequence ID" value="KAJ8635963.1"/>
    <property type="molecule type" value="Genomic_DNA"/>
</dbReference>
<proteinExistence type="predicted"/>
<name>A0ACC2LRD9_PERAE</name>
<reference evidence="1 2" key="1">
    <citation type="journal article" date="2022" name="Hortic Res">
        <title>A haplotype resolved chromosomal level avocado genome allows analysis of novel avocado genes.</title>
        <authorList>
            <person name="Nath O."/>
            <person name="Fletcher S.J."/>
            <person name="Hayward A."/>
            <person name="Shaw L.M."/>
            <person name="Masouleh A.K."/>
            <person name="Furtado A."/>
            <person name="Henry R.J."/>
            <person name="Mitter N."/>
        </authorList>
    </citation>
    <scope>NUCLEOTIDE SEQUENCE [LARGE SCALE GENOMIC DNA]</scope>
    <source>
        <strain evidence="2">cv. Hass</strain>
    </source>
</reference>
<comment type="caution">
    <text evidence="1">The sequence shown here is derived from an EMBL/GenBank/DDBJ whole genome shotgun (WGS) entry which is preliminary data.</text>
</comment>
<organism evidence="1 2">
    <name type="scientific">Persea americana</name>
    <name type="common">Avocado</name>
    <dbReference type="NCBI Taxonomy" id="3435"/>
    <lineage>
        <taxon>Eukaryota</taxon>
        <taxon>Viridiplantae</taxon>
        <taxon>Streptophyta</taxon>
        <taxon>Embryophyta</taxon>
        <taxon>Tracheophyta</taxon>
        <taxon>Spermatophyta</taxon>
        <taxon>Magnoliopsida</taxon>
        <taxon>Magnoliidae</taxon>
        <taxon>Laurales</taxon>
        <taxon>Lauraceae</taxon>
        <taxon>Persea</taxon>
    </lineage>
</organism>
<protein>
    <submittedName>
        <fullName evidence="1">Uncharacterized protein</fullName>
    </submittedName>
</protein>
<keyword evidence="2" id="KW-1185">Reference proteome</keyword>
<evidence type="ECO:0000313" key="1">
    <source>
        <dbReference type="EMBL" id="KAJ8635963.1"/>
    </source>
</evidence>
<sequence>MVGNIVPVTKKNGQIRVCIDYRDLNNACPKDEFPLPIPEVMIDNTCGFERMTFMDGFSGYNQIKMHPEDERHTSFRTPFGVYCYTVMPFGLKNAGATYQRAMMKIFQDMQQKTVECYVDDLAVKSKRKEDHLQDLREVFLRLRKHKLLMNPLKCFFGVSLGKFLGFIVRKAGIELDPIKVKAILEMPSPRTLRELKGLQGRLAYIRRFISNLSGKCRPFSRLMKKGVDFVWDAECEAAFQDIKSYLTKPPVLAVPTAGKPFILYTRALNYSLGALLAQENDGGKEAALYYLSHMLVGAEHRYSQVEKECLAVMFAVQKPRHYLLSNTVYLISRINLLKVLVTKAGSLNARLAKWSVLLSQFDIRYVPQKAIKGQALADFLAEHPLPKDSPLRDDLPNEPVYSVETSSPNASWNMTGTGPRIWHHHAGSIWGFSTDRQSDESGI</sequence>
<evidence type="ECO:0000313" key="2">
    <source>
        <dbReference type="Proteomes" id="UP001234297"/>
    </source>
</evidence>
<gene>
    <name evidence="1" type="ORF">MRB53_010230</name>
</gene>
<accession>A0ACC2LRD9</accession>
<dbReference type="Proteomes" id="UP001234297">
    <property type="component" value="Chromosome 3"/>
</dbReference>